<dbReference type="AlphaFoldDB" id="A0A699XFZ0"/>
<comment type="caution">
    <text evidence="1">The sequence shown here is derived from an EMBL/GenBank/DDBJ whole genome shotgun (WGS) entry which is preliminary data.</text>
</comment>
<protein>
    <submittedName>
        <fullName evidence="1">Uncharacterized protein</fullName>
    </submittedName>
</protein>
<sequence length="90" mass="9884">SKLMTKVVTTATTPITAALVPKVSAPRRRRGVIIQDLEEAAIASLSMQSEVKSKDKGKGILVEEPKPLKRQAQIEWDEAFARELEAELNA</sequence>
<organism evidence="1">
    <name type="scientific">Tanacetum cinerariifolium</name>
    <name type="common">Dalmatian daisy</name>
    <name type="synonym">Chrysanthemum cinerariifolium</name>
    <dbReference type="NCBI Taxonomy" id="118510"/>
    <lineage>
        <taxon>Eukaryota</taxon>
        <taxon>Viridiplantae</taxon>
        <taxon>Streptophyta</taxon>
        <taxon>Embryophyta</taxon>
        <taxon>Tracheophyta</taxon>
        <taxon>Spermatophyta</taxon>
        <taxon>Magnoliopsida</taxon>
        <taxon>eudicotyledons</taxon>
        <taxon>Gunneridae</taxon>
        <taxon>Pentapetalae</taxon>
        <taxon>asterids</taxon>
        <taxon>campanulids</taxon>
        <taxon>Asterales</taxon>
        <taxon>Asteraceae</taxon>
        <taxon>Asteroideae</taxon>
        <taxon>Anthemideae</taxon>
        <taxon>Anthemidinae</taxon>
        <taxon>Tanacetum</taxon>
    </lineage>
</organism>
<name>A0A699XFZ0_TANCI</name>
<gene>
    <name evidence="1" type="ORF">Tci_928745</name>
</gene>
<dbReference type="EMBL" id="BKCJ011833201">
    <property type="protein sequence ID" value="GFD56776.1"/>
    <property type="molecule type" value="Genomic_DNA"/>
</dbReference>
<accession>A0A699XFZ0</accession>
<evidence type="ECO:0000313" key="1">
    <source>
        <dbReference type="EMBL" id="GFD56776.1"/>
    </source>
</evidence>
<reference evidence="1" key="1">
    <citation type="journal article" date="2019" name="Sci. Rep.">
        <title>Draft genome of Tanacetum cinerariifolium, the natural source of mosquito coil.</title>
        <authorList>
            <person name="Yamashiro T."/>
            <person name="Shiraishi A."/>
            <person name="Satake H."/>
            <person name="Nakayama K."/>
        </authorList>
    </citation>
    <scope>NUCLEOTIDE SEQUENCE</scope>
</reference>
<feature type="non-terminal residue" evidence="1">
    <location>
        <position position="1"/>
    </location>
</feature>
<proteinExistence type="predicted"/>
<feature type="non-terminal residue" evidence="1">
    <location>
        <position position="90"/>
    </location>
</feature>